<dbReference type="EMBL" id="CP032683">
    <property type="protein sequence ID" value="AYK15814.1"/>
    <property type="molecule type" value="Genomic_DNA"/>
</dbReference>
<keyword evidence="2 5" id="KW-0812">Transmembrane</keyword>
<dbReference type="RefSeq" id="WP_054297664.1">
    <property type="nucleotide sequence ID" value="NZ_CP032683.1"/>
</dbReference>
<dbReference type="GO" id="GO:0016020">
    <property type="term" value="C:membrane"/>
    <property type="evidence" value="ECO:0007669"/>
    <property type="project" value="UniProtKB-SubCell"/>
</dbReference>
<accession>A0A660HU51</accession>
<feature type="transmembrane region" description="Helical" evidence="5">
    <location>
        <begin position="72"/>
        <end position="102"/>
    </location>
</feature>
<evidence type="ECO:0000256" key="2">
    <source>
        <dbReference type="ARBA" id="ARBA00022692"/>
    </source>
</evidence>
<keyword evidence="8" id="KW-1185">Reference proteome</keyword>
<keyword evidence="3 5" id="KW-1133">Transmembrane helix</keyword>
<dbReference type="KEGG" id="mfz:AOB57_011990"/>
<gene>
    <name evidence="7" type="ORF">AOB57_011990</name>
</gene>
<reference evidence="7 8" key="1">
    <citation type="journal article" date="2016" name="Int. J. Syst. Evol. Microbiol.">
        <title>Methanosarcina flavescens sp. nov., a methanogenic archaeon isolated from a full-scale anaerobic digester.</title>
        <authorList>
            <person name="Kern T."/>
            <person name="Fischer M.A."/>
            <person name="Deppenmeier U."/>
            <person name="Schmitz R.A."/>
            <person name="Rother M."/>
        </authorList>
    </citation>
    <scope>NUCLEOTIDE SEQUENCE [LARGE SCALE GENOMIC DNA]</scope>
    <source>
        <strain evidence="7 8">E03.2</strain>
    </source>
</reference>
<evidence type="ECO:0000256" key="5">
    <source>
        <dbReference type="SAM" id="Phobius"/>
    </source>
</evidence>
<dbReference type="Proteomes" id="UP000053087">
    <property type="component" value="Chromosome"/>
</dbReference>
<dbReference type="Pfam" id="PF04893">
    <property type="entry name" value="Yip1"/>
    <property type="match status" value="1"/>
</dbReference>
<proteinExistence type="predicted"/>
<evidence type="ECO:0000256" key="1">
    <source>
        <dbReference type="ARBA" id="ARBA00004141"/>
    </source>
</evidence>
<feature type="domain" description="Yip1" evidence="6">
    <location>
        <begin position="9"/>
        <end position="211"/>
    </location>
</feature>
<feature type="transmembrane region" description="Helical" evidence="5">
    <location>
        <begin position="114"/>
        <end position="137"/>
    </location>
</feature>
<name>A0A660HU51_9EURY</name>
<keyword evidence="4 5" id="KW-0472">Membrane</keyword>
<feature type="transmembrane region" description="Helical" evidence="5">
    <location>
        <begin position="163"/>
        <end position="185"/>
    </location>
</feature>
<evidence type="ECO:0000313" key="7">
    <source>
        <dbReference type="EMBL" id="AYK15814.1"/>
    </source>
</evidence>
<dbReference type="InterPro" id="IPR006977">
    <property type="entry name" value="Yip1_dom"/>
</dbReference>
<protein>
    <submittedName>
        <fullName evidence="7">YIP1 family protein</fullName>
    </submittedName>
</protein>
<dbReference type="AlphaFoldDB" id="A0A660HU51"/>
<sequence length="223" mass="24409">MDNLNLNTLLFDPNSFFREKLGNEVSLKYPLLIILVMAVLTVSSSIVVMNNLQDSFSSGMDSSMSSSVMSSIIGGVAIGGFIGTFLYWVILAGILYSISYVFKSKGSFKRTLEFTGYGFVPQVFSSLVGLIVMYIMLSSTDLSSQDSIFMGQGVEQMFSNNPLFYTSQIIGILCLLLSGYIWIFAILHARNMSYKNAAITVGIPIGLAIVIQIYSFLFTSGSL</sequence>
<organism evidence="7 8">
    <name type="scientific">Methanosarcina flavescens</name>
    <dbReference type="NCBI Taxonomy" id="1715806"/>
    <lineage>
        <taxon>Archaea</taxon>
        <taxon>Methanobacteriati</taxon>
        <taxon>Methanobacteriota</taxon>
        <taxon>Stenosarchaea group</taxon>
        <taxon>Methanomicrobia</taxon>
        <taxon>Methanosarcinales</taxon>
        <taxon>Methanosarcinaceae</taxon>
        <taxon>Methanosarcina</taxon>
    </lineage>
</organism>
<evidence type="ECO:0000259" key="6">
    <source>
        <dbReference type="Pfam" id="PF04893"/>
    </source>
</evidence>
<dbReference type="GeneID" id="53688844"/>
<evidence type="ECO:0000313" key="8">
    <source>
        <dbReference type="Proteomes" id="UP000053087"/>
    </source>
</evidence>
<comment type="subcellular location">
    <subcellularLocation>
        <location evidence="1">Membrane</location>
        <topology evidence="1">Multi-pass membrane protein</topology>
    </subcellularLocation>
</comment>
<dbReference type="OrthoDB" id="116519at2157"/>
<evidence type="ECO:0000256" key="4">
    <source>
        <dbReference type="ARBA" id="ARBA00023136"/>
    </source>
</evidence>
<evidence type="ECO:0000256" key="3">
    <source>
        <dbReference type="ARBA" id="ARBA00022989"/>
    </source>
</evidence>
<feature type="transmembrane region" description="Helical" evidence="5">
    <location>
        <begin position="29"/>
        <end position="52"/>
    </location>
</feature>
<feature type="transmembrane region" description="Helical" evidence="5">
    <location>
        <begin position="197"/>
        <end position="217"/>
    </location>
</feature>